<gene>
    <name evidence="2" type="ORF">PLXY2_LOCUS7987</name>
</gene>
<dbReference type="AlphaFoldDB" id="A0A8S4F6K5"/>
<feature type="transmembrane region" description="Helical" evidence="1">
    <location>
        <begin position="53"/>
        <end position="71"/>
    </location>
</feature>
<organism evidence="2 3">
    <name type="scientific">Plutella xylostella</name>
    <name type="common">Diamondback moth</name>
    <name type="synonym">Plutella maculipennis</name>
    <dbReference type="NCBI Taxonomy" id="51655"/>
    <lineage>
        <taxon>Eukaryota</taxon>
        <taxon>Metazoa</taxon>
        <taxon>Ecdysozoa</taxon>
        <taxon>Arthropoda</taxon>
        <taxon>Hexapoda</taxon>
        <taxon>Insecta</taxon>
        <taxon>Pterygota</taxon>
        <taxon>Neoptera</taxon>
        <taxon>Endopterygota</taxon>
        <taxon>Lepidoptera</taxon>
        <taxon>Glossata</taxon>
        <taxon>Ditrysia</taxon>
        <taxon>Yponomeutoidea</taxon>
        <taxon>Plutellidae</taxon>
        <taxon>Plutella</taxon>
    </lineage>
</organism>
<sequence length="548" mass="60750">MTKCSLQQRATMNTFTNHCSPTEESNIPKEGLICITRLQVKNWIVRCLKMQKVILFVFYLASITSANISPIRDFTIKLNSYKYDDSLPMNSPHKVIQHLDNTIQKATKNVTQNPEMDETLLKMSKDLVSAILSKLEIQDKITRMTKEALDASGKNKGITAIETRRILDYISKTLSGHILSITRSSTEPELHRLVYGLAQIAAEVSIIAALKDSTYSTALTKKQSGDLYLRKKRSTELKETVNVASHTPITTPAVYDVILNHTNPKVSKVKTKTTKSKKAPQTIPVPSGPYSVVYKSSPLHVISTNPQPTPILKGFLNQTVLDNEANKGKVNESDVMYVENKFNGSNTFVTEFDTAENAEISDDWLNSKSSPYKSPSSSDIVAEMELDQPEFEEENNEKKNKQRLDKLESKAKKAILYAGDIAYLTASSVVAMRRALTASFEVQMSVNYAKNGLSNHQELMMNLARTAAQQAGKEARMAASKSVACERVIKLALKHTAQSFGAPLNNVANRIVMDTISLGTLARTMAYVSSEIAINSLYQATDVKPPVE</sequence>
<dbReference type="EMBL" id="CAJHNJ030000029">
    <property type="protein sequence ID" value="CAG9123589.1"/>
    <property type="molecule type" value="Genomic_DNA"/>
</dbReference>
<protein>
    <submittedName>
        <fullName evidence="2">(diamondback moth) hypothetical protein</fullName>
    </submittedName>
</protein>
<keyword evidence="3" id="KW-1185">Reference proteome</keyword>
<evidence type="ECO:0000313" key="3">
    <source>
        <dbReference type="Proteomes" id="UP000653454"/>
    </source>
</evidence>
<dbReference type="Proteomes" id="UP000653454">
    <property type="component" value="Unassembled WGS sequence"/>
</dbReference>
<evidence type="ECO:0000256" key="1">
    <source>
        <dbReference type="SAM" id="Phobius"/>
    </source>
</evidence>
<accession>A0A8S4F6K5</accession>
<keyword evidence="1" id="KW-1133">Transmembrane helix</keyword>
<reference evidence="2" key="1">
    <citation type="submission" date="2020-11" db="EMBL/GenBank/DDBJ databases">
        <authorList>
            <person name="Whiteford S."/>
        </authorList>
    </citation>
    <scope>NUCLEOTIDE SEQUENCE</scope>
</reference>
<proteinExistence type="predicted"/>
<keyword evidence="1" id="KW-0472">Membrane</keyword>
<keyword evidence="1" id="KW-0812">Transmembrane</keyword>
<comment type="caution">
    <text evidence="2">The sequence shown here is derived from an EMBL/GenBank/DDBJ whole genome shotgun (WGS) entry which is preliminary data.</text>
</comment>
<evidence type="ECO:0000313" key="2">
    <source>
        <dbReference type="EMBL" id="CAG9123589.1"/>
    </source>
</evidence>
<name>A0A8S4F6K5_PLUXY</name>